<sequence>MNRGDLMGTFKSNGMMLTYDEYGSGEPLVLLHGLTGNRHMFDAEIKVFKKYFRTIVLDARGHGESDKPTSYTLDDHVGDVLRLLEHLEIEETYLLGVSMGSYIAQGVAIASPERVKKLILVATKSQGKTSSMEALFDKHADELEGMDFSEKVVKVSPYIFHDLKAVGKWSHDAAKKGSPMTSKEIEAANDALDGFDFREDLYRVTAETLVISGDHDGLNPPEVGRETAKLIPNATFVEFNKSGHAPNVEQPLLFLDFVLEFLEIK</sequence>
<evidence type="ECO:0000259" key="2">
    <source>
        <dbReference type="Pfam" id="PF00561"/>
    </source>
</evidence>
<dbReference type="SUPFAM" id="SSF53474">
    <property type="entry name" value="alpha/beta-Hydrolases"/>
    <property type="match status" value="1"/>
</dbReference>
<dbReference type="Gene3D" id="3.40.50.1820">
    <property type="entry name" value="alpha/beta hydrolase"/>
    <property type="match status" value="1"/>
</dbReference>
<protein>
    <submittedName>
        <fullName evidence="3">Alpha/beta hydrolase</fullName>
    </submittedName>
</protein>
<gene>
    <name evidence="3" type="ORF">M9R32_10380</name>
</gene>
<comment type="caution">
    <text evidence="3">The sequence shown here is derived from an EMBL/GenBank/DDBJ whole genome shotgun (WGS) entry which is preliminary data.</text>
</comment>
<dbReference type="PRINTS" id="PR00111">
    <property type="entry name" value="ABHYDROLASE"/>
</dbReference>
<dbReference type="GO" id="GO:0016020">
    <property type="term" value="C:membrane"/>
    <property type="evidence" value="ECO:0007669"/>
    <property type="project" value="TreeGrafter"/>
</dbReference>
<dbReference type="Proteomes" id="UP001152173">
    <property type="component" value="Unassembled WGS sequence"/>
</dbReference>
<evidence type="ECO:0000313" key="3">
    <source>
        <dbReference type="EMBL" id="MCZ8537588.1"/>
    </source>
</evidence>
<dbReference type="EMBL" id="JAMKBJ010000008">
    <property type="protein sequence ID" value="MCZ8537588.1"/>
    <property type="molecule type" value="Genomic_DNA"/>
</dbReference>
<proteinExistence type="predicted"/>
<name>A0A9X3REN4_9BACL</name>
<dbReference type="Pfam" id="PF00561">
    <property type="entry name" value="Abhydrolase_1"/>
    <property type="match status" value="1"/>
</dbReference>
<accession>A0A9X3REN4</accession>
<reference evidence="3" key="1">
    <citation type="submission" date="2022-05" db="EMBL/GenBank/DDBJ databases">
        <authorList>
            <person name="Colautti A."/>
            <person name="Iacumin L."/>
        </authorList>
    </citation>
    <scope>NUCLEOTIDE SEQUENCE</scope>
    <source>
        <strain evidence="3">SK 55</strain>
    </source>
</reference>
<keyword evidence="1 3" id="KW-0378">Hydrolase</keyword>
<dbReference type="RefSeq" id="WP_269926682.1">
    <property type="nucleotide sequence ID" value="NZ_JAMKBJ010000008.1"/>
</dbReference>
<evidence type="ECO:0000256" key="1">
    <source>
        <dbReference type="ARBA" id="ARBA00022801"/>
    </source>
</evidence>
<feature type="domain" description="AB hydrolase-1" evidence="2">
    <location>
        <begin position="27"/>
        <end position="249"/>
    </location>
</feature>
<dbReference type="PANTHER" id="PTHR43798">
    <property type="entry name" value="MONOACYLGLYCEROL LIPASE"/>
    <property type="match status" value="1"/>
</dbReference>
<dbReference type="InterPro" id="IPR029058">
    <property type="entry name" value="AB_hydrolase_fold"/>
</dbReference>
<dbReference type="AlphaFoldDB" id="A0A9X3REN4"/>
<organism evidence="3 4">
    <name type="scientific">Paenisporosarcina quisquiliarum</name>
    <dbReference type="NCBI Taxonomy" id="365346"/>
    <lineage>
        <taxon>Bacteria</taxon>
        <taxon>Bacillati</taxon>
        <taxon>Bacillota</taxon>
        <taxon>Bacilli</taxon>
        <taxon>Bacillales</taxon>
        <taxon>Caryophanaceae</taxon>
        <taxon>Paenisporosarcina</taxon>
    </lineage>
</organism>
<keyword evidence="4" id="KW-1185">Reference proteome</keyword>
<dbReference type="InterPro" id="IPR050266">
    <property type="entry name" value="AB_hydrolase_sf"/>
</dbReference>
<dbReference type="GO" id="GO:0016787">
    <property type="term" value="F:hydrolase activity"/>
    <property type="evidence" value="ECO:0007669"/>
    <property type="project" value="UniProtKB-KW"/>
</dbReference>
<dbReference type="PANTHER" id="PTHR43798:SF31">
    <property type="entry name" value="AB HYDROLASE SUPERFAMILY PROTEIN YCLE"/>
    <property type="match status" value="1"/>
</dbReference>
<evidence type="ECO:0000313" key="4">
    <source>
        <dbReference type="Proteomes" id="UP001152173"/>
    </source>
</evidence>
<dbReference type="InterPro" id="IPR000073">
    <property type="entry name" value="AB_hydrolase_1"/>
</dbReference>